<name>A0A6M0RTD3_9CYAN</name>
<evidence type="ECO:0000313" key="1">
    <source>
        <dbReference type="EMBL" id="NEZ59409.1"/>
    </source>
</evidence>
<evidence type="ECO:0000313" key="2">
    <source>
        <dbReference type="Proteomes" id="UP000481033"/>
    </source>
</evidence>
<proteinExistence type="predicted"/>
<organism evidence="1 2">
    <name type="scientific">Adonisia turfae CCMR0081</name>
    <dbReference type="NCBI Taxonomy" id="2292702"/>
    <lineage>
        <taxon>Bacteria</taxon>
        <taxon>Bacillati</taxon>
        <taxon>Cyanobacteriota</taxon>
        <taxon>Adonisia</taxon>
        <taxon>Adonisia turfae</taxon>
    </lineage>
</organism>
<gene>
    <name evidence="1" type="ORF">DXZ20_27940</name>
</gene>
<dbReference type="RefSeq" id="WP_163702350.1">
    <property type="nucleotide sequence ID" value="NZ_QXHD01000004.1"/>
</dbReference>
<reference evidence="1 2" key="1">
    <citation type="journal article" date="2020" name="Microb. Ecol.">
        <title>Ecogenomics of the Marine Benthic Filamentous Cyanobacterium Adonisia.</title>
        <authorList>
            <person name="Walter J.M."/>
            <person name="Coutinho F.H."/>
            <person name="Leomil L."/>
            <person name="Hargreaves P.I."/>
            <person name="Campeao M.E."/>
            <person name="Vieira V.V."/>
            <person name="Silva B.S."/>
            <person name="Fistarol G.O."/>
            <person name="Salomon P.S."/>
            <person name="Sawabe T."/>
            <person name="Mino S."/>
            <person name="Hosokawa M."/>
            <person name="Miyashita H."/>
            <person name="Maruyama F."/>
            <person name="van Verk M.C."/>
            <person name="Dutilh B.E."/>
            <person name="Thompson C.C."/>
            <person name="Thompson F.L."/>
        </authorList>
    </citation>
    <scope>NUCLEOTIDE SEQUENCE [LARGE SCALE GENOMIC DNA]</scope>
    <source>
        <strain evidence="1 2">CCMR0081</strain>
    </source>
</reference>
<dbReference type="EMBL" id="QXHD01000004">
    <property type="protein sequence ID" value="NEZ59409.1"/>
    <property type="molecule type" value="Genomic_DNA"/>
</dbReference>
<comment type="caution">
    <text evidence="1">The sequence shown here is derived from an EMBL/GenBank/DDBJ whole genome shotgun (WGS) entry which is preliminary data.</text>
</comment>
<dbReference type="Proteomes" id="UP000481033">
    <property type="component" value="Unassembled WGS sequence"/>
</dbReference>
<accession>A0A6M0RTD3</accession>
<sequence>MEADVVTDLKVHSRYNCYRLSPEQMNAIQDKGVSVTLNPGTNIVKLLKNETSYTTGTGAKAEPWILLWIYGGKVINRKTNVEVVATWASLNGYDDALTMDVTEPATLCAFLFDTSTGNHSGELTLSVTTL</sequence>
<protein>
    <submittedName>
        <fullName evidence="1">Uncharacterized protein</fullName>
    </submittedName>
</protein>
<keyword evidence="2" id="KW-1185">Reference proteome</keyword>
<dbReference type="AlphaFoldDB" id="A0A6M0RTD3"/>